<dbReference type="Pfam" id="PF01554">
    <property type="entry name" value="MatE"/>
    <property type="match status" value="2"/>
</dbReference>
<evidence type="ECO:0000313" key="7">
    <source>
        <dbReference type="EMBL" id="BCR36279.1"/>
    </source>
</evidence>
<sequence>MSKDEKKQHLILHDKNIFKGLLILSIPLMLNNLIKTFHDVIDMFFVSEIPGYSTEAINSISLTFPVFFAYISLGIGLSAAGTALISQHLGSKQMEKAKKFAANLVMIAIALGVFLNIGAFFLAKPVMELMGTEGYTLENSVKYLQIRAFELPFVFIFFAFTAIRQSSGDTVTPVIYGVITIIINIILSPLLISTFGFGVSGAAIATLIANISVVPFIIYQLFNAKQGVTLDKSILHVDFDIVRKIAKYAVPASLGQSITAIGFIIMNTIILTYGAQTVAAFSVGNRITSIILHPVMAIGGVLAAYLGQNIGNQNPDRAREAFRKAMILSVLLMGIGSFIVIWFRAPLIGIFIKDDPTALNLGVEYMFYLLIGLPLMGIFQTFMGTFNGTGNTKFTFAFSIARLWILRIPAILIFKYTTQIGSSGIWYAMLISNVLIIFVGIFFYNRIDFMPKIDIDRREQRLLKSSV</sequence>
<keyword evidence="3" id="KW-1003">Cell membrane</keyword>
<evidence type="ECO:0000256" key="4">
    <source>
        <dbReference type="ARBA" id="ARBA00022692"/>
    </source>
</evidence>
<dbReference type="PIRSF" id="PIRSF006603">
    <property type="entry name" value="DinF"/>
    <property type="match status" value="1"/>
</dbReference>
<dbReference type="Proteomes" id="UP000620133">
    <property type="component" value="Chromosome"/>
</dbReference>
<keyword evidence="5" id="KW-1133">Transmembrane helix</keyword>
<comment type="subcellular location">
    <subcellularLocation>
        <location evidence="1">Cell membrane</location>
        <topology evidence="1">Multi-pass membrane protein</topology>
    </subcellularLocation>
</comment>
<accession>A0A7U9TJY5</accession>
<dbReference type="InterPro" id="IPR002528">
    <property type="entry name" value="MATE_fam"/>
</dbReference>
<dbReference type="RefSeq" id="WP_231756748.1">
    <property type="nucleotide sequence ID" value="NZ_AP024412.1"/>
</dbReference>
<keyword evidence="4" id="KW-0812">Transmembrane</keyword>
<evidence type="ECO:0000256" key="6">
    <source>
        <dbReference type="ARBA" id="ARBA00023136"/>
    </source>
</evidence>
<dbReference type="InterPro" id="IPR048279">
    <property type="entry name" value="MdtK-like"/>
</dbReference>
<dbReference type="CDD" id="cd13138">
    <property type="entry name" value="MATE_yoeA_like"/>
    <property type="match status" value="1"/>
</dbReference>
<keyword evidence="6" id="KW-0472">Membrane</keyword>
<dbReference type="GO" id="GO:0015297">
    <property type="term" value="F:antiporter activity"/>
    <property type="evidence" value="ECO:0007669"/>
    <property type="project" value="InterPro"/>
</dbReference>
<proteinExistence type="predicted"/>
<dbReference type="AlphaFoldDB" id="A0A7U9TJY5"/>
<name>A0A7U9TJY5_9MOLU</name>
<evidence type="ECO:0000256" key="1">
    <source>
        <dbReference type="ARBA" id="ARBA00004651"/>
    </source>
</evidence>
<evidence type="ECO:0000313" key="8">
    <source>
        <dbReference type="Proteomes" id="UP000620133"/>
    </source>
</evidence>
<dbReference type="EMBL" id="AP024412">
    <property type="protein sequence ID" value="BCR36279.1"/>
    <property type="molecule type" value="Genomic_DNA"/>
</dbReference>
<keyword evidence="2" id="KW-0813">Transport</keyword>
<dbReference type="InterPro" id="IPR052031">
    <property type="entry name" value="Membrane_Transporter-Flippase"/>
</dbReference>
<evidence type="ECO:0000256" key="3">
    <source>
        <dbReference type="ARBA" id="ARBA00022475"/>
    </source>
</evidence>
<protein>
    <submittedName>
        <fullName evidence="7">MATE family efflux transporter</fullName>
    </submittedName>
</protein>
<dbReference type="GO" id="GO:0042910">
    <property type="term" value="F:xenobiotic transmembrane transporter activity"/>
    <property type="evidence" value="ECO:0007669"/>
    <property type="project" value="InterPro"/>
</dbReference>
<dbReference type="KEGG" id="manr:MPAN_011720"/>
<evidence type="ECO:0000256" key="5">
    <source>
        <dbReference type="ARBA" id="ARBA00022989"/>
    </source>
</evidence>
<dbReference type="PANTHER" id="PTHR43549">
    <property type="entry name" value="MULTIDRUG RESISTANCE PROTEIN YPNP-RELATED"/>
    <property type="match status" value="1"/>
</dbReference>
<dbReference type="GO" id="GO:0005886">
    <property type="term" value="C:plasma membrane"/>
    <property type="evidence" value="ECO:0007669"/>
    <property type="project" value="UniProtKB-SubCell"/>
</dbReference>
<evidence type="ECO:0000256" key="2">
    <source>
        <dbReference type="ARBA" id="ARBA00022448"/>
    </source>
</evidence>
<organism evidence="7 8">
    <name type="scientific">Mariniplasma anaerobium</name>
    <dbReference type="NCBI Taxonomy" id="2735436"/>
    <lineage>
        <taxon>Bacteria</taxon>
        <taxon>Bacillati</taxon>
        <taxon>Mycoplasmatota</taxon>
        <taxon>Mollicutes</taxon>
        <taxon>Acholeplasmatales</taxon>
        <taxon>Acholeplasmataceae</taxon>
        <taxon>Mariniplasma</taxon>
    </lineage>
</organism>
<dbReference type="PANTHER" id="PTHR43549:SF2">
    <property type="entry name" value="MULTIDRUG RESISTANCE PROTEIN NORM-RELATED"/>
    <property type="match status" value="1"/>
</dbReference>
<reference evidence="7" key="1">
    <citation type="submission" date="2021-01" db="EMBL/GenBank/DDBJ databases">
        <title>Draft genome sequence of Acholeplasmataceae bacterium strain Mahy22.</title>
        <authorList>
            <person name="Watanabe M."/>
            <person name="Kojima H."/>
            <person name="Fukui M."/>
        </authorList>
    </citation>
    <scope>NUCLEOTIDE SEQUENCE</scope>
    <source>
        <strain evidence="7">Mahy22</strain>
    </source>
</reference>
<keyword evidence="8" id="KW-1185">Reference proteome</keyword>
<dbReference type="NCBIfam" id="TIGR00797">
    <property type="entry name" value="matE"/>
    <property type="match status" value="1"/>
</dbReference>
<gene>
    <name evidence="7" type="ORF">MPAN_011720</name>
</gene>